<keyword evidence="4" id="KW-1185">Reference proteome</keyword>
<evidence type="ECO:0000259" key="2">
    <source>
        <dbReference type="PROSITE" id="PS50835"/>
    </source>
</evidence>
<keyword evidence="1" id="KW-0812">Transmembrane</keyword>
<proteinExistence type="predicted"/>
<dbReference type="EMBL" id="JAGKHQ010000008">
    <property type="protein sequence ID" value="KAG7510670.1"/>
    <property type="molecule type" value="Genomic_DNA"/>
</dbReference>
<keyword evidence="1" id="KW-0472">Membrane</keyword>
<dbReference type="InterPro" id="IPR003599">
    <property type="entry name" value="Ig_sub"/>
</dbReference>
<comment type="caution">
    <text evidence="3">The sequence shown here is derived from an EMBL/GenBank/DDBJ whole genome shotgun (WGS) entry which is preliminary data.</text>
</comment>
<sequence length="232" mass="25329">MSICHSFHKKKVREKLDQPAVIRSSVHQLFWISVQSIVGNAIIFPSSPLDKPHLPLQAMAIPDYPVAAGQPVTLFCSDFSAVIWQHLEHATWQDVSHRGNLTLTQPEQSGLYRCRAEAPSRPVSRNFTVYIVDVQPTSSDILGIAAFVLSLLALIIILTLLSWLGWQRFGGGTLSTPATEVKGFPGPAKASKACSPESAGDVYMNCTSMNQAYTNLDPTNMTADNVYSSLGK</sequence>
<name>A0AAV6RZ77_SOLSE</name>
<evidence type="ECO:0000313" key="4">
    <source>
        <dbReference type="Proteomes" id="UP000693946"/>
    </source>
</evidence>
<reference evidence="3 4" key="1">
    <citation type="journal article" date="2021" name="Sci. Rep.">
        <title>Chromosome anchoring in Senegalese sole (Solea senegalensis) reveals sex-associated markers and genome rearrangements in flatfish.</title>
        <authorList>
            <person name="Guerrero-Cozar I."/>
            <person name="Gomez-Garrido J."/>
            <person name="Berbel C."/>
            <person name="Martinez-Blanch J.F."/>
            <person name="Alioto T."/>
            <person name="Claros M.G."/>
            <person name="Gagnaire P.A."/>
            <person name="Manchado M."/>
        </authorList>
    </citation>
    <scope>NUCLEOTIDE SEQUENCE [LARGE SCALE GENOMIC DNA]</scope>
    <source>
        <strain evidence="3">Sse05_10M</strain>
    </source>
</reference>
<evidence type="ECO:0000313" key="3">
    <source>
        <dbReference type="EMBL" id="KAG7510670.1"/>
    </source>
</evidence>
<organism evidence="3 4">
    <name type="scientific">Solea senegalensis</name>
    <name type="common">Senegalese sole</name>
    <dbReference type="NCBI Taxonomy" id="28829"/>
    <lineage>
        <taxon>Eukaryota</taxon>
        <taxon>Metazoa</taxon>
        <taxon>Chordata</taxon>
        <taxon>Craniata</taxon>
        <taxon>Vertebrata</taxon>
        <taxon>Euteleostomi</taxon>
        <taxon>Actinopterygii</taxon>
        <taxon>Neopterygii</taxon>
        <taxon>Teleostei</taxon>
        <taxon>Neoteleostei</taxon>
        <taxon>Acanthomorphata</taxon>
        <taxon>Carangaria</taxon>
        <taxon>Pleuronectiformes</taxon>
        <taxon>Pleuronectoidei</taxon>
        <taxon>Soleidae</taxon>
        <taxon>Solea</taxon>
    </lineage>
</organism>
<dbReference type="SMART" id="SM00409">
    <property type="entry name" value="IG"/>
    <property type="match status" value="1"/>
</dbReference>
<dbReference type="Proteomes" id="UP000693946">
    <property type="component" value="Linkage Group LG16"/>
</dbReference>
<dbReference type="AlphaFoldDB" id="A0AAV6RZ77"/>
<gene>
    <name evidence="3" type="ORF">JOB18_027989</name>
</gene>
<keyword evidence="1" id="KW-1133">Transmembrane helix</keyword>
<evidence type="ECO:0000256" key="1">
    <source>
        <dbReference type="SAM" id="Phobius"/>
    </source>
</evidence>
<accession>A0AAV6RZ77</accession>
<dbReference type="PROSITE" id="PS50835">
    <property type="entry name" value="IG_LIKE"/>
    <property type="match status" value="1"/>
</dbReference>
<protein>
    <recommendedName>
        <fullName evidence="2">Ig-like domain-containing protein</fullName>
    </recommendedName>
</protein>
<feature type="transmembrane region" description="Helical" evidence="1">
    <location>
        <begin position="141"/>
        <end position="166"/>
    </location>
</feature>
<feature type="domain" description="Ig-like" evidence="2">
    <location>
        <begin position="52"/>
        <end position="124"/>
    </location>
</feature>
<dbReference type="InterPro" id="IPR007110">
    <property type="entry name" value="Ig-like_dom"/>
</dbReference>